<comment type="subunit">
    <text evidence="7">Interacts with UvrB in an incision complex.</text>
</comment>
<dbReference type="Pfam" id="PF01541">
    <property type="entry name" value="GIY-YIG"/>
    <property type="match status" value="1"/>
</dbReference>
<dbReference type="InterPro" id="IPR050066">
    <property type="entry name" value="UvrABC_protein_C"/>
</dbReference>
<dbReference type="InterPro" id="IPR038476">
    <property type="entry name" value="UvrC_RNase_H_dom_sf"/>
</dbReference>
<dbReference type="HAMAP" id="MF_00203">
    <property type="entry name" value="UvrC"/>
    <property type="match status" value="1"/>
</dbReference>
<evidence type="ECO:0000313" key="11">
    <source>
        <dbReference type="Proteomes" id="UP001060919"/>
    </source>
</evidence>
<reference evidence="10" key="1">
    <citation type="submission" date="2022-09" db="EMBL/GenBank/DDBJ databases">
        <title>Aureispira anguillicida sp. nov., isolated from Leptocephalus of Japanese eel Anguilla japonica.</title>
        <authorList>
            <person name="Yuasa K."/>
            <person name="Mekata T."/>
            <person name="Ikunari K."/>
        </authorList>
    </citation>
    <scope>NUCLEOTIDE SEQUENCE</scope>
    <source>
        <strain evidence="10">EL160426</strain>
    </source>
</reference>
<dbReference type="EMBL" id="AP026867">
    <property type="protein sequence ID" value="BDS09553.1"/>
    <property type="molecule type" value="Genomic_DNA"/>
</dbReference>
<dbReference type="InterPro" id="IPR010994">
    <property type="entry name" value="RuvA_2-like"/>
</dbReference>
<keyword evidence="5 7" id="KW-0234">DNA repair</keyword>
<organism evidence="10 11">
    <name type="scientific">Aureispira anguillae</name>
    <dbReference type="NCBI Taxonomy" id="2864201"/>
    <lineage>
        <taxon>Bacteria</taxon>
        <taxon>Pseudomonadati</taxon>
        <taxon>Bacteroidota</taxon>
        <taxon>Saprospiria</taxon>
        <taxon>Saprospirales</taxon>
        <taxon>Saprospiraceae</taxon>
        <taxon>Aureispira</taxon>
    </lineage>
</organism>
<dbReference type="InterPro" id="IPR004791">
    <property type="entry name" value="UvrC"/>
</dbReference>
<dbReference type="Pfam" id="PF22920">
    <property type="entry name" value="UvrC_RNaseH"/>
    <property type="match status" value="1"/>
</dbReference>
<dbReference type="PROSITE" id="PS50164">
    <property type="entry name" value="GIY_YIG"/>
    <property type="match status" value="1"/>
</dbReference>
<evidence type="ECO:0000256" key="4">
    <source>
        <dbReference type="ARBA" id="ARBA00022881"/>
    </source>
</evidence>
<dbReference type="PANTHER" id="PTHR30562:SF1">
    <property type="entry name" value="UVRABC SYSTEM PROTEIN C"/>
    <property type="match status" value="1"/>
</dbReference>
<dbReference type="InterPro" id="IPR047296">
    <property type="entry name" value="GIY-YIG_UvrC_Cho"/>
</dbReference>
<dbReference type="GO" id="GO:0006289">
    <property type="term" value="P:nucleotide-excision repair"/>
    <property type="evidence" value="ECO:0007669"/>
    <property type="project" value="UniProtKB-UniRule"/>
</dbReference>
<evidence type="ECO:0000256" key="3">
    <source>
        <dbReference type="ARBA" id="ARBA00022769"/>
    </source>
</evidence>
<evidence type="ECO:0000256" key="7">
    <source>
        <dbReference type="HAMAP-Rule" id="MF_00203"/>
    </source>
</evidence>
<keyword evidence="11" id="KW-1185">Reference proteome</keyword>
<dbReference type="Gene3D" id="3.40.1440.10">
    <property type="entry name" value="GIY-YIG endonuclease"/>
    <property type="match status" value="1"/>
</dbReference>
<protein>
    <recommendedName>
        <fullName evidence="7">UvrABC system protein C</fullName>
        <shortName evidence="7">Protein UvrC</shortName>
    </recommendedName>
    <alternativeName>
        <fullName evidence="7">Excinuclease ABC subunit C</fullName>
    </alternativeName>
</protein>
<dbReference type="InterPro" id="IPR035901">
    <property type="entry name" value="GIY-YIG_endonuc_sf"/>
</dbReference>
<keyword evidence="2 7" id="KW-0227">DNA damage</keyword>
<dbReference type="SUPFAM" id="SSF82771">
    <property type="entry name" value="GIY-YIG endonuclease"/>
    <property type="match status" value="1"/>
</dbReference>
<feature type="domain" description="GIY-YIG" evidence="8">
    <location>
        <begin position="15"/>
        <end position="94"/>
    </location>
</feature>
<dbReference type="SMART" id="SM00465">
    <property type="entry name" value="GIYc"/>
    <property type="match status" value="1"/>
</dbReference>
<dbReference type="PROSITE" id="PS50165">
    <property type="entry name" value="UVRC"/>
    <property type="match status" value="1"/>
</dbReference>
<evidence type="ECO:0000256" key="6">
    <source>
        <dbReference type="ARBA" id="ARBA00023236"/>
    </source>
</evidence>
<evidence type="ECO:0000256" key="1">
    <source>
        <dbReference type="ARBA" id="ARBA00022490"/>
    </source>
</evidence>
<comment type="function">
    <text evidence="7">The UvrABC repair system catalyzes the recognition and processing of DNA lesions. UvrC both incises the 5' and 3' sides of the lesion. The N-terminal half is responsible for the 3' incision and the C-terminal half is responsible for the 5' incision.</text>
</comment>
<dbReference type="KEGG" id="aup:AsAng_0002540"/>
<keyword evidence="6 7" id="KW-0742">SOS response</keyword>
<keyword evidence="3 7" id="KW-0228">DNA excision</keyword>
<dbReference type="GO" id="GO:0009432">
    <property type="term" value="P:SOS response"/>
    <property type="evidence" value="ECO:0007669"/>
    <property type="project" value="UniProtKB-UniRule"/>
</dbReference>
<evidence type="ECO:0000259" key="9">
    <source>
        <dbReference type="PROSITE" id="PS50165"/>
    </source>
</evidence>
<dbReference type="Gene3D" id="1.10.150.20">
    <property type="entry name" value="5' to 3' exonuclease, C-terminal subdomain"/>
    <property type="match status" value="1"/>
</dbReference>
<dbReference type="InterPro" id="IPR000305">
    <property type="entry name" value="GIY-YIG_endonuc"/>
</dbReference>
<dbReference type="Pfam" id="PF14520">
    <property type="entry name" value="HHH_5"/>
    <property type="match status" value="1"/>
</dbReference>
<dbReference type="CDD" id="cd10434">
    <property type="entry name" value="GIY-YIG_UvrC_Cho"/>
    <property type="match status" value="1"/>
</dbReference>
<evidence type="ECO:0000256" key="5">
    <source>
        <dbReference type="ARBA" id="ARBA00023204"/>
    </source>
</evidence>
<dbReference type="InterPro" id="IPR001162">
    <property type="entry name" value="UvrC_RNase_H_dom"/>
</dbReference>
<keyword evidence="4 7" id="KW-0267">Excision nuclease</keyword>
<dbReference type="Gene3D" id="3.30.420.340">
    <property type="entry name" value="UvrC, RNAse H endonuclease domain"/>
    <property type="match status" value="1"/>
</dbReference>
<dbReference type="InterPro" id="IPR036876">
    <property type="entry name" value="UVR_dom_sf"/>
</dbReference>
<dbReference type="SUPFAM" id="SSF46600">
    <property type="entry name" value="C-terminal UvrC-binding domain of UvrB"/>
    <property type="match status" value="1"/>
</dbReference>
<dbReference type="PANTHER" id="PTHR30562">
    <property type="entry name" value="UVRC/OXIDOREDUCTASE"/>
    <property type="match status" value="1"/>
</dbReference>
<comment type="subcellular location">
    <subcellularLocation>
        <location evidence="7">Cytoplasm</location>
    </subcellularLocation>
</comment>
<dbReference type="GO" id="GO:0003677">
    <property type="term" value="F:DNA binding"/>
    <property type="evidence" value="ECO:0007669"/>
    <property type="project" value="UniProtKB-UniRule"/>
</dbReference>
<proteinExistence type="inferred from homology"/>
<dbReference type="GO" id="GO:0005737">
    <property type="term" value="C:cytoplasm"/>
    <property type="evidence" value="ECO:0007669"/>
    <property type="project" value="UniProtKB-SubCell"/>
</dbReference>
<feature type="domain" description="UvrC family homology region profile" evidence="9">
    <location>
        <begin position="334"/>
        <end position="475"/>
    </location>
</feature>
<evidence type="ECO:0000259" key="8">
    <source>
        <dbReference type="PROSITE" id="PS50164"/>
    </source>
</evidence>
<evidence type="ECO:0000256" key="2">
    <source>
        <dbReference type="ARBA" id="ARBA00022763"/>
    </source>
</evidence>
<dbReference type="InterPro" id="IPR003583">
    <property type="entry name" value="Hlx-hairpin-Hlx_DNA-bd_motif"/>
</dbReference>
<name>A0A915VK81_9BACT</name>
<dbReference type="GO" id="GO:0009381">
    <property type="term" value="F:excinuclease ABC activity"/>
    <property type="evidence" value="ECO:0007669"/>
    <property type="project" value="UniProtKB-UniRule"/>
</dbReference>
<keyword evidence="1 7" id="KW-0963">Cytoplasm</keyword>
<dbReference type="RefSeq" id="WP_264790931.1">
    <property type="nucleotide sequence ID" value="NZ_AP026867.1"/>
</dbReference>
<dbReference type="NCBIfam" id="TIGR00194">
    <property type="entry name" value="uvrC"/>
    <property type="match status" value="1"/>
</dbReference>
<dbReference type="Proteomes" id="UP001060919">
    <property type="component" value="Chromosome"/>
</dbReference>
<evidence type="ECO:0000313" key="10">
    <source>
        <dbReference type="EMBL" id="BDS09553.1"/>
    </source>
</evidence>
<dbReference type="SMART" id="SM00278">
    <property type="entry name" value="HhH1"/>
    <property type="match status" value="1"/>
</dbReference>
<dbReference type="FunFam" id="3.40.1440.10:FF:000001">
    <property type="entry name" value="UvrABC system protein C"/>
    <property type="match status" value="1"/>
</dbReference>
<dbReference type="SUPFAM" id="SSF47781">
    <property type="entry name" value="RuvA domain 2-like"/>
    <property type="match status" value="1"/>
</dbReference>
<dbReference type="Pfam" id="PF08459">
    <property type="entry name" value="UvrC_RNaseH_dom"/>
    <property type="match status" value="1"/>
</dbReference>
<comment type="similarity">
    <text evidence="7">Belongs to the UvrC family.</text>
</comment>
<dbReference type="GO" id="GO:0009380">
    <property type="term" value="C:excinuclease repair complex"/>
    <property type="evidence" value="ECO:0007669"/>
    <property type="project" value="InterPro"/>
</dbReference>
<sequence length="615" mass="71144">MTKDDYNKIAPNFPTQPGVYRFIDKDDIILYIGKAKHLKKRVSSYFGNRKDMRNKTRIMVRKSVRIEYTIVDTEQDALLLEATLIQKHQPRYNVMLKSGKPYPYICIKKERFPRVFITRQVYKDGSKYFGPYVSRHRMNTIVELIKNLFQLRTCNLNLSEKNILAQKFKPCLEYHIKNCLAPCVGYEEEEAYNAKVSQVANILKGHFASVKRYLKEEMQKHAENMQFERAQEIKVQYDALANYQGKSTVVNPSIKDVDVFSLEQDEEIAYFNYLKVVDGAIINTFTMELDKNLDDNQTDLLVFAIQTLREKYQSIAPEVIVPIEIPMVWEGTVITIPKIGDKKKLLELSEKNLAYYVLQKRKQAVSKANKQSTAEKVLEIMKKDLQMPVLPLHLECFDNSNLQGTNPVASMVCFRHGKPSKREYRHYHIKTVEGPDDFASMEEIVYRRYKRLMEGKKPLPQLIVIDGGKGQLSAAVKSLKALGIYKRMTIIGIAKRLEEIYFPEDSVPLLLSKKSPTLKVIQQARNEAHRFAIEFHRLIRSKKYVSTQLTEIEGIGKKTAEKLLQEFASVEKIKAASQEELEASVGKAATKKLLLHYNLPYQEPPKKPKKKKKEE</sequence>
<dbReference type="AlphaFoldDB" id="A0A915VK81"/>
<accession>A0A915VK81</accession>
<gene>
    <name evidence="7" type="primary">uvrC</name>
    <name evidence="10" type="ORF">AsAng_0002540</name>
</gene>